<feature type="transmembrane region" description="Helical" evidence="11">
    <location>
        <begin position="175"/>
        <end position="199"/>
    </location>
</feature>
<accession>A0A9Q0MK18</accession>
<feature type="transmembrane region" description="Helical" evidence="11">
    <location>
        <begin position="130"/>
        <end position="155"/>
    </location>
</feature>
<keyword evidence="6" id="KW-0677">Repeat</keyword>
<dbReference type="GO" id="GO:0016887">
    <property type="term" value="F:ATP hydrolysis activity"/>
    <property type="evidence" value="ECO:0007669"/>
    <property type="project" value="InterPro"/>
</dbReference>
<comment type="caution">
    <text evidence="14">The sequence shown here is derived from an EMBL/GenBank/DDBJ whole genome shotgun (WGS) entry which is preliminary data.</text>
</comment>
<evidence type="ECO:0000256" key="7">
    <source>
        <dbReference type="ARBA" id="ARBA00022741"/>
    </source>
</evidence>
<feature type="transmembrane region" description="Helical" evidence="11">
    <location>
        <begin position="922"/>
        <end position="947"/>
    </location>
</feature>
<dbReference type="Gene3D" id="3.40.50.300">
    <property type="entry name" value="P-loop containing nucleotide triphosphate hydrolases"/>
    <property type="match status" value="2"/>
</dbReference>
<evidence type="ECO:0000256" key="1">
    <source>
        <dbReference type="ARBA" id="ARBA00004128"/>
    </source>
</evidence>
<feature type="domain" description="ABC transmembrane type-1" evidence="13">
    <location>
        <begin position="782"/>
        <end position="1034"/>
    </location>
</feature>
<gene>
    <name evidence="14" type="ORF">RDWZM_004277</name>
</gene>
<feature type="transmembrane region" description="Helical" evidence="11">
    <location>
        <begin position="251"/>
        <end position="273"/>
    </location>
</feature>
<dbReference type="InterPro" id="IPR003439">
    <property type="entry name" value="ABC_transporter-like_ATP-bd"/>
</dbReference>
<feature type="transmembrane region" description="Helical" evidence="11">
    <location>
        <begin position="279"/>
        <end position="299"/>
    </location>
</feature>
<feature type="transmembrane region" description="Helical" evidence="11">
    <location>
        <begin position="837"/>
        <end position="857"/>
    </location>
</feature>
<dbReference type="OMA" id="VCQVLFQ"/>
<evidence type="ECO:0000256" key="8">
    <source>
        <dbReference type="ARBA" id="ARBA00022840"/>
    </source>
</evidence>
<dbReference type="InterPro" id="IPR050173">
    <property type="entry name" value="ABC_transporter_C-like"/>
</dbReference>
<dbReference type="CDD" id="cd03244">
    <property type="entry name" value="ABCC_MRP_domain2"/>
    <property type="match status" value="1"/>
</dbReference>
<dbReference type="CDD" id="cd18603">
    <property type="entry name" value="ABC_6TM_MRP1_2_3_6_D2_like"/>
    <property type="match status" value="1"/>
</dbReference>
<evidence type="ECO:0000256" key="3">
    <source>
        <dbReference type="ARBA" id="ARBA00022448"/>
    </source>
</evidence>
<dbReference type="PANTHER" id="PTHR24223:SF443">
    <property type="entry name" value="MULTIDRUG-RESISTANCE LIKE PROTEIN 1, ISOFORM I"/>
    <property type="match status" value="1"/>
</dbReference>
<evidence type="ECO:0000256" key="2">
    <source>
        <dbReference type="ARBA" id="ARBA00009726"/>
    </source>
</evidence>
<dbReference type="EMBL" id="JAPWDV010000001">
    <property type="protein sequence ID" value="KAJ6225732.1"/>
    <property type="molecule type" value="Genomic_DNA"/>
</dbReference>
<feature type="transmembrane region" description="Helical" evidence="11">
    <location>
        <begin position="778"/>
        <end position="804"/>
    </location>
</feature>
<name>A0A9Q0MK18_BLOTA</name>
<dbReference type="InterPro" id="IPR017871">
    <property type="entry name" value="ABC_transporter-like_CS"/>
</dbReference>
<keyword evidence="9 11" id="KW-1133">Transmembrane helix</keyword>
<dbReference type="PROSITE" id="PS00211">
    <property type="entry name" value="ABC_TRANSPORTER_1"/>
    <property type="match status" value="1"/>
</dbReference>
<keyword evidence="8" id="KW-0067">ATP-binding</keyword>
<dbReference type="FunFam" id="3.40.50.300:FF:000074">
    <property type="entry name" value="Multidrug resistance-associated protein 5 isoform 1"/>
    <property type="match status" value="1"/>
</dbReference>
<evidence type="ECO:0000256" key="4">
    <source>
        <dbReference type="ARBA" id="ARBA00022554"/>
    </source>
</evidence>
<feature type="domain" description="ABC transporter" evidence="12">
    <location>
        <begin position="476"/>
        <end position="703"/>
    </location>
</feature>
<dbReference type="CDD" id="cd03250">
    <property type="entry name" value="ABCC_MRP_domain1"/>
    <property type="match status" value="1"/>
</dbReference>
<keyword evidence="10 11" id="KW-0472">Membrane</keyword>
<dbReference type="GO" id="GO:0005524">
    <property type="term" value="F:ATP binding"/>
    <property type="evidence" value="ECO:0007669"/>
    <property type="project" value="UniProtKB-KW"/>
</dbReference>
<evidence type="ECO:0000256" key="9">
    <source>
        <dbReference type="ARBA" id="ARBA00022989"/>
    </source>
</evidence>
<dbReference type="InterPro" id="IPR036640">
    <property type="entry name" value="ABC1_TM_sf"/>
</dbReference>
<evidence type="ECO:0000259" key="12">
    <source>
        <dbReference type="PROSITE" id="PS50893"/>
    </source>
</evidence>
<dbReference type="Pfam" id="PF00005">
    <property type="entry name" value="ABC_tran"/>
    <property type="match status" value="2"/>
</dbReference>
<evidence type="ECO:0000313" key="15">
    <source>
        <dbReference type="Proteomes" id="UP001142055"/>
    </source>
</evidence>
<dbReference type="Gene3D" id="1.20.1560.10">
    <property type="entry name" value="ABC transporter type 1, transmembrane domain"/>
    <property type="match status" value="2"/>
</dbReference>
<keyword evidence="3" id="KW-0813">Transport</keyword>
<dbReference type="PROSITE" id="PS50893">
    <property type="entry name" value="ABC_TRANSPORTER_2"/>
    <property type="match status" value="2"/>
</dbReference>
<dbReference type="Pfam" id="PF00664">
    <property type="entry name" value="ABC_membrane"/>
    <property type="match status" value="2"/>
</dbReference>
<dbReference type="PANTHER" id="PTHR24223">
    <property type="entry name" value="ATP-BINDING CASSETTE SUB-FAMILY C"/>
    <property type="match status" value="1"/>
</dbReference>
<evidence type="ECO:0000256" key="5">
    <source>
        <dbReference type="ARBA" id="ARBA00022692"/>
    </source>
</evidence>
<comment type="similarity">
    <text evidence="2">Belongs to the ABC transporter superfamily. ABCC family. Conjugate transporter (TC 3.A.1.208) subfamily.</text>
</comment>
<dbReference type="GO" id="GO:0005774">
    <property type="term" value="C:vacuolar membrane"/>
    <property type="evidence" value="ECO:0007669"/>
    <property type="project" value="UniProtKB-SubCell"/>
</dbReference>
<keyword evidence="15" id="KW-1185">Reference proteome</keyword>
<dbReference type="PROSITE" id="PS50929">
    <property type="entry name" value="ABC_TM1F"/>
    <property type="match status" value="2"/>
</dbReference>
<dbReference type="FunFam" id="1.20.1560.10:FF:000020">
    <property type="entry name" value="ABC metal ion transporter"/>
    <property type="match status" value="1"/>
</dbReference>
<evidence type="ECO:0000256" key="10">
    <source>
        <dbReference type="ARBA" id="ARBA00023136"/>
    </source>
</evidence>
<dbReference type="FunFam" id="3.40.50.300:FF:000997">
    <property type="entry name" value="Multidrug resistance-associated protein 1"/>
    <property type="match status" value="1"/>
</dbReference>
<reference evidence="14" key="1">
    <citation type="submission" date="2022-12" db="EMBL/GenBank/DDBJ databases">
        <title>Genome assemblies of Blomia tropicalis.</title>
        <authorList>
            <person name="Cui Y."/>
        </authorList>
    </citation>
    <scope>NUCLEOTIDE SEQUENCE</scope>
    <source>
        <tissue evidence="14">Adult mites</tissue>
    </source>
</reference>
<proteinExistence type="inferred from homology"/>
<feature type="domain" description="ABC transporter" evidence="12">
    <location>
        <begin position="1072"/>
        <end position="1302"/>
    </location>
</feature>
<feature type="domain" description="ABC transmembrane type-1" evidence="13">
    <location>
        <begin position="140"/>
        <end position="422"/>
    </location>
</feature>
<keyword evidence="5 11" id="KW-0812">Transmembrane</keyword>
<sequence length="1303" mass="148811">MECMQRKTEPECLAKRLSIAPEHANRVCPENRSSFFSQITFSWFTSLLVGGYKKSLTLNDLWRLDKDDSTCCIVPKCDRNWIAQLINLPNLETHYDINAEFPSIDKLNLTEEQRKRCQRKKNKSPSIVTALYNTFGMIFWQGSIFKLIFDFLQLISPFLLKIFIDFISKPEAPVWHGYFLATAFFVFANLESLLINYYFHRMYRIGARIQTALISAIYRKSLQLSNTAIRETTTGEIVNLMSVDAQRFVDLMPYVNLIWSAPLRIVMLVYFIWNELGNSVFASVLVMVLMVPINWYLMAYQRKLQHKQMIKKDERVKVIGEILSGIKVIKLYGWEYPFIRKITWIRDKEIVQLREISYINTITSFLWTCAPFFVSFVSFTVFVLSNASNVLDAKKAFVSLAFFNMMQFPFKRINRFLNSTQLKNYVTRTDSELDAITIVDGRFSWEPIPNDCDQTDSQSNSEDQQSTVELTVNSTIQMKNTTPPLINNNSITLKNINLSIKKGSLVAIVGPVGSGKSSLISAILGDMERLCGWVNVDRSSTIAYCSQQAWIRNATLRENILFGKSYQKQRYEAVLEMCALRPDLSVLPGGDETEIGEKGINLSGGQKQRVSIARACYSTASLILLDDPLSAVDSHVASHLFEHVISSQTGYLKDRTRVLVTNNVAILSQMDKIVVLQNGTITEVGTYQELLDRNGFIAEYVREYSEDSKGERMKKLINQTLKVEDDHIPMRPKSRSIDFKYKRGESTDALKRLIKVEHTETGEVKASIYRDYFRSLTYFWLIMILFGYLGFQISLVAANVWLAVWSNDYLYQQNILNTNSSITIDNQKEIENRNYRLIIFGVMGFLQAIFVLFASIAKEKAVVRSSMTLHHSLLESIMHSPMQFFDTTPLGRIVNRFSKDIDCVDQKIPHTLHSWLTNFLQVVLTLVLITVQVPIFLCVVIPLSIIYNSVQKFYVATSRQLKRLESVTRSPIYSHFSETLSGVSTIRAFGSTQSIRLEFCGNLIVFSTAALSVLSRESFLQSPGYVGLMITYALNFTQTLNWLVRQTSEMETNVVAVERIGEYCQNVSERVIQFKNYSVRYRDGLDYVLKSLDFTVESGEKIGIVGRTGSGKSTLTLALFRILEPTHGSIFIDDVNIGQIGLHELRLKLSIIPQDPVLFSGSIRSNLDPFGVYSDELIWQALEDCHLRSYIESLEQGLAYQVAENGTNLSLGQRQLICLGRALLRHTRILVLDEATAAIDLETDALIQQTIRSKFSDCTILCIAHRLHTILDSTKILVLDKGVSLNMIRRKIYFPIRNHNFIY</sequence>
<comment type="subcellular location">
    <subcellularLocation>
        <location evidence="1">Vacuole membrane</location>
        <topology evidence="1">Multi-pass membrane protein</topology>
    </subcellularLocation>
</comment>
<evidence type="ECO:0008006" key="16">
    <source>
        <dbReference type="Google" id="ProtNLM"/>
    </source>
</evidence>
<evidence type="ECO:0000256" key="6">
    <source>
        <dbReference type="ARBA" id="ARBA00022737"/>
    </source>
</evidence>
<feature type="transmembrane region" description="Helical" evidence="11">
    <location>
        <begin position="364"/>
        <end position="384"/>
    </location>
</feature>
<dbReference type="InterPro" id="IPR011527">
    <property type="entry name" value="ABC1_TM_dom"/>
</dbReference>
<organism evidence="14 15">
    <name type="scientific">Blomia tropicalis</name>
    <name type="common">Mite</name>
    <dbReference type="NCBI Taxonomy" id="40697"/>
    <lineage>
        <taxon>Eukaryota</taxon>
        <taxon>Metazoa</taxon>
        <taxon>Ecdysozoa</taxon>
        <taxon>Arthropoda</taxon>
        <taxon>Chelicerata</taxon>
        <taxon>Arachnida</taxon>
        <taxon>Acari</taxon>
        <taxon>Acariformes</taxon>
        <taxon>Sarcoptiformes</taxon>
        <taxon>Astigmata</taxon>
        <taxon>Glycyphagoidea</taxon>
        <taxon>Echimyopodidae</taxon>
        <taxon>Blomia</taxon>
    </lineage>
</organism>
<dbReference type="InterPro" id="IPR027417">
    <property type="entry name" value="P-loop_NTPase"/>
</dbReference>
<dbReference type="CDD" id="cd18595">
    <property type="entry name" value="ABC_6TM_MRP1_2_3_6_D1_like"/>
    <property type="match status" value="1"/>
</dbReference>
<dbReference type="SMART" id="SM00382">
    <property type="entry name" value="AAA"/>
    <property type="match status" value="2"/>
</dbReference>
<dbReference type="Proteomes" id="UP001142055">
    <property type="component" value="Chromosome 1"/>
</dbReference>
<dbReference type="GO" id="GO:0000323">
    <property type="term" value="C:lytic vacuole"/>
    <property type="evidence" value="ECO:0007669"/>
    <property type="project" value="UniProtKB-ARBA"/>
</dbReference>
<keyword evidence="7" id="KW-0547">Nucleotide-binding</keyword>
<dbReference type="SUPFAM" id="SSF90123">
    <property type="entry name" value="ABC transporter transmembrane region"/>
    <property type="match status" value="2"/>
</dbReference>
<dbReference type="InterPro" id="IPR003593">
    <property type="entry name" value="AAA+_ATPase"/>
</dbReference>
<evidence type="ECO:0000313" key="14">
    <source>
        <dbReference type="EMBL" id="KAJ6225732.1"/>
    </source>
</evidence>
<evidence type="ECO:0000259" key="13">
    <source>
        <dbReference type="PROSITE" id="PS50929"/>
    </source>
</evidence>
<dbReference type="FunFam" id="1.20.1560.10:FF:000010">
    <property type="entry name" value="Multidrug resistance-associated ABC transporter"/>
    <property type="match status" value="1"/>
</dbReference>
<protein>
    <recommendedName>
        <fullName evidence="16">Multidrug resistance-associated protein 1-like</fullName>
    </recommendedName>
</protein>
<evidence type="ECO:0000256" key="11">
    <source>
        <dbReference type="SAM" id="Phobius"/>
    </source>
</evidence>
<dbReference type="GO" id="GO:0140359">
    <property type="term" value="F:ABC-type transporter activity"/>
    <property type="evidence" value="ECO:0007669"/>
    <property type="project" value="InterPro"/>
</dbReference>
<dbReference type="SUPFAM" id="SSF52540">
    <property type="entry name" value="P-loop containing nucleoside triphosphate hydrolases"/>
    <property type="match status" value="2"/>
</dbReference>
<keyword evidence="4" id="KW-0926">Vacuole</keyword>